<gene>
    <name evidence="1" type="ORF">B4N89_46870</name>
</gene>
<accession>A0A1T3NI61</accession>
<dbReference type="OrthoDB" id="3544267at2"/>
<name>A0A1T3NI61_9ACTN</name>
<evidence type="ECO:0000313" key="2">
    <source>
        <dbReference type="Proteomes" id="UP000190037"/>
    </source>
</evidence>
<dbReference type="RefSeq" id="WP_078982870.1">
    <property type="nucleotide sequence ID" value="NZ_MWQN01000006.1"/>
</dbReference>
<dbReference type="Proteomes" id="UP000190037">
    <property type="component" value="Unassembled WGS sequence"/>
</dbReference>
<comment type="caution">
    <text evidence="1">The sequence shown here is derived from an EMBL/GenBank/DDBJ whole genome shotgun (WGS) entry which is preliminary data.</text>
</comment>
<evidence type="ECO:0000313" key="1">
    <source>
        <dbReference type="EMBL" id="OPC76537.1"/>
    </source>
</evidence>
<keyword evidence="2" id="KW-1185">Reference proteome</keyword>
<organism evidence="1 2">
    <name type="scientific">Embleya scabrispora</name>
    <dbReference type="NCBI Taxonomy" id="159449"/>
    <lineage>
        <taxon>Bacteria</taxon>
        <taxon>Bacillati</taxon>
        <taxon>Actinomycetota</taxon>
        <taxon>Actinomycetes</taxon>
        <taxon>Kitasatosporales</taxon>
        <taxon>Streptomycetaceae</taxon>
        <taxon>Embleya</taxon>
    </lineage>
</organism>
<dbReference type="EMBL" id="MWQN01000006">
    <property type="protein sequence ID" value="OPC76537.1"/>
    <property type="molecule type" value="Genomic_DNA"/>
</dbReference>
<sequence>MLSESLTALAAMGGSAVVQAVGTDAWASFRVGVGRLFGRGGADEQAARVTLERLDRVAVALENAPDATDAERVGAETASAWRTRFEDLLDGLPEHERRAVETELRELVEAARRAGAAAGGHSAGHHGAVVRGDLNITAEGGSAAAFGMGDVHLGAAPGPSVPGPLEG</sequence>
<proteinExistence type="predicted"/>
<reference evidence="1 2" key="1">
    <citation type="submission" date="2017-03" db="EMBL/GenBank/DDBJ databases">
        <title>Draft genome sequence of Streptomyces scabrisporus NF3, endophyte isolated from Amphipterygium adstringens.</title>
        <authorList>
            <person name="Vazquez M."/>
            <person name="Ceapa C.D."/>
            <person name="Rodriguez Luna D."/>
            <person name="Sanchez Esquivel S."/>
        </authorList>
    </citation>
    <scope>NUCLEOTIDE SEQUENCE [LARGE SCALE GENOMIC DNA]</scope>
    <source>
        <strain evidence="1 2">NF3</strain>
    </source>
</reference>
<dbReference type="AlphaFoldDB" id="A0A1T3NI61"/>
<protein>
    <submittedName>
        <fullName evidence="1">Uncharacterized protein</fullName>
    </submittedName>
</protein>
<dbReference type="STRING" id="159449.B4N89_46870"/>